<protein>
    <recommendedName>
        <fullName evidence="2">Mu-like prophage FluMu N-terminal domain-containing protein</fullName>
    </recommendedName>
</protein>
<reference evidence="3" key="1">
    <citation type="submission" date="2016-04" db="EMBL/GenBank/DDBJ databases">
        <authorList>
            <person name="Evans L.H."/>
            <person name="Alamgir A."/>
            <person name="Owens N."/>
            <person name="Weber N.D."/>
            <person name="Virtaneva K."/>
            <person name="Barbian K."/>
            <person name="Babar A."/>
            <person name="Rosenke K."/>
        </authorList>
    </citation>
    <scope>NUCLEOTIDE SEQUENCE</scope>
    <source>
        <strain evidence="3">86</strain>
    </source>
</reference>
<accession>A0A212KBW1</accession>
<evidence type="ECO:0000313" key="3">
    <source>
        <dbReference type="EMBL" id="SBW09166.1"/>
    </source>
</evidence>
<feature type="compositionally biased region" description="Low complexity" evidence="1">
    <location>
        <begin position="74"/>
        <end position="83"/>
    </location>
</feature>
<organism evidence="3">
    <name type="scientific">uncultured Alphaproteobacteria bacterium</name>
    <dbReference type="NCBI Taxonomy" id="91750"/>
    <lineage>
        <taxon>Bacteria</taxon>
        <taxon>Pseudomonadati</taxon>
        <taxon>Pseudomonadota</taxon>
        <taxon>Alphaproteobacteria</taxon>
        <taxon>environmental samples</taxon>
    </lineage>
</organism>
<dbReference type="InterPro" id="IPR041227">
    <property type="entry name" value="FluMu_N"/>
</dbReference>
<evidence type="ECO:0000259" key="2">
    <source>
        <dbReference type="Pfam" id="PF17891"/>
    </source>
</evidence>
<dbReference type="EMBL" id="FLUO01000001">
    <property type="protein sequence ID" value="SBW09166.1"/>
    <property type="molecule type" value="Genomic_DNA"/>
</dbReference>
<dbReference type="Pfam" id="PF17891">
    <property type="entry name" value="FluMu_N"/>
    <property type="match status" value="1"/>
</dbReference>
<gene>
    <name evidence="3" type="ORF">KL86APRO_12531</name>
</gene>
<name>A0A212KBW1_9PROT</name>
<feature type="domain" description="Mu-like prophage FluMu N-terminal" evidence="2">
    <location>
        <begin position="9"/>
        <end position="51"/>
    </location>
</feature>
<feature type="compositionally biased region" description="Basic and acidic residues" evidence="1">
    <location>
        <begin position="58"/>
        <end position="73"/>
    </location>
</feature>
<dbReference type="Gene3D" id="3.40.5.80">
    <property type="match status" value="1"/>
</dbReference>
<sequence length="83" mass="9310">MNMIRVIAKKDGFRRAGRAWVGTTELPERIFTDAELHQLQSEPMLVVQEFEIEDETKGEDAPKPTEPESETKAKPSAKPTAAK</sequence>
<dbReference type="AlphaFoldDB" id="A0A212KBW1"/>
<dbReference type="SUPFAM" id="SSF160059">
    <property type="entry name" value="PriA/YqbF domain"/>
    <property type="match status" value="1"/>
</dbReference>
<proteinExistence type="predicted"/>
<feature type="region of interest" description="Disordered" evidence="1">
    <location>
        <begin position="51"/>
        <end position="83"/>
    </location>
</feature>
<evidence type="ECO:0000256" key="1">
    <source>
        <dbReference type="SAM" id="MobiDB-lite"/>
    </source>
</evidence>